<reference evidence="7" key="1">
    <citation type="submission" date="2019-02" db="EMBL/GenBank/DDBJ databases">
        <title>Draft genome of the type strain Pelomonas aquatica CCUG 52575T.</title>
        <authorList>
            <person name="Gomila M."/>
            <person name="Lalucat J."/>
        </authorList>
    </citation>
    <scope>NUCLEOTIDE SEQUENCE</scope>
    <source>
        <strain evidence="7">CCUG 52575</strain>
    </source>
</reference>
<dbReference type="FunFam" id="2.40.30.170:FF:000010">
    <property type="entry name" value="Efflux RND transporter periplasmic adaptor subunit"/>
    <property type="match status" value="1"/>
</dbReference>
<dbReference type="InterPro" id="IPR058792">
    <property type="entry name" value="Beta-barrel_RND_2"/>
</dbReference>
<dbReference type="AlphaFoldDB" id="A0A9X4LJA7"/>
<dbReference type="Gene3D" id="2.40.50.100">
    <property type="match status" value="1"/>
</dbReference>
<dbReference type="EMBL" id="SGUG01000054">
    <property type="protein sequence ID" value="MDG0865141.1"/>
    <property type="molecule type" value="Genomic_DNA"/>
</dbReference>
<keyword evidence="2" id="KW-0813">Transport</keyword>
<dbReference type="InterPro" id="IPR058647">
    <property type="entry name" value="BSH_CzcB-like"/>
</dbReference>
<dbReference type="NCBIfam" id="TIGR01730">
    <property type="entry name" value="RND_mfp"/>
    <property type="match status" value="1"/>
</dbReference>
<dbReference type="Gene3D" id="2.40.420.20">
    <property type="match status" value="1"/>
</dbReference>
<dbReference type="Pfam" id="PF25975">
    <property type="entry name" value="CzcB_C"/>
    <property type="match status" value="1"/>
</dbReference>
<keyword evidence="3" id="KW-1133">Transmembrane helix</keyword>
<organism evidence="7 8">
    <name type="scientific">Pelomonas aquatica</name>
    <dbReference type="NCBI Taxonomy" id="431058"/>
    <lineage>
        <taxon>Bacteria</taxon>
        <taxon>Pseudomonadati</taxon>
        <taxon>Pseudomonadota</taxon>
        <taxon>Betaproteobacteria</taxon>
        <taxon>Burkholderiales</taxon>
        <taxon>Sphaerotilaceae</taxon>
        <taxon>Roseateles</taxon>
    </lineage>
</organism>
<evidence type="ECO:0000313" key="7">
    <source>
        <dbReference type="EMBL" id="MDG0865141.1"/>
    </source>
</evidence>
<comment type="similarity">
    <text evidence="1">Belongs to the membrane fusion protein (MFP) (TC 8.A.1) family.</text>
</comment>
<keyword evidence="8" id="KW-1185">Reference proteome</keyword>
<dbReference type="Gene3D" id="2.40.30.170">
    <property type="match status" value="1"/>
</dbReference>
<evidence type="ECO:0000259" key="4">
    <source>
        <dbReference type="Pfam" id="PF25954"/>
    </source>
</evidence>
<accession>A0A9X4LJA7</accession>
<evidence type="ECO:0000256" key="2">
    <source>
        <dbReference type="ARBA" id="ARBA00022448"/>
    </source>
</evidence>
<dbReference type="SUPFAM" id="SSF111369">
    <property type="entry name" value="HlyD-like secretion proteins"/>
    <property type="match status" value="1"/>
</dbReference>
<keyword evidence="3" id="KW-0812">Transmembrane</keyword>
<evidence type="ECO:0000313" key="8">
    <source>
        <dbReference type="Proteomes" id="UP001152766"/>
    </source>
</evidence>
<feature type="transmembrane region" description="Helical" evidence="3">
    <location>
        <begin position="20"/>
        <end position="38"/>
    </location>
</feature>
<gene>
    <name evidence="7" type="ORF">EXJ73_22015</name>
</gene>
<keyword evidence="3" id="KW-0472">Membrane</keyword>
<dbReference type="GO" id="GO:0016020">
    <property type="term" value="C:membrane"/>
    <property type="evidence" value="ECO:0007669"/>
    <property type="project" value="InterPro"/>
</dbReference>
<dbReference type="InterPro" id="IPR058649">
    <property type="entry name" value="CzcB_C"/>
</dbReference>
<feature type="domain" description="CusB-like beta-barrel" evidence="4">
    <location>
        <begin position="254"/>
        <end position="328"/>
    </location>
</feature>
<dbReference type="Gene3D" id="1.10.287.470">
    <property type="entry name" value="Helix hairpin bin"/>
    <property type="match status" value="1"/>
</dbReference>
<proteinExistence type="inferred from homology"/>
<dbReference type="Pfam" id="PF25954">
    <property type="entry name" value="Beta-barrel_RND_2"/>
    <property type="match status" value="1"/>
</dbReference>
<dbReference type="InterPro" id="IPR006143">
    <property type="entry name" value="RND_pump_MFP"/>
</dbReference>
<dbReference type="Proteomes" id="UP001152766">
    <property type="component" value="Unassembled WGS sequence"/>
</dbReference>
<comment type="caution">
    <text evidence="7">The sequence shown here is derived from an EMBL/GenBank/DDBJ whole genome shotgun (WGS) entry which is preliminary data.</text>
</comment>
<dbReference type="InterPro" id="IPR051909">
    <property type="entry name" value="MFP_Cation_Efflux"/>
</dbReference>
<feature type="domain" description="CzcB-like barrel-sandwich hybrid" evidence="5">
    <location>
        <begin position="99"/>
        <end position="238"/>
    </location>
</feature>
<dbReference type="GO" id="GO:0022857">
    <property type="term" value="F:transmembrane transporter activity"/>
    <property type="evidence" value="ECO:0007669"/>
    <property type="project" value="InterPro"/>
</dbReference>
<protein>
    <submittedName>
        <fullName evidence="7">Efflux RND transporter periplasmic adaptor subunit</fullName>
    </submittedName>
</protein>
<dbReference type="PANTHER" id="PTHR30097">
    <property type="entry name" value="CATION EFFLUX SYSTEM PROTEIN CUSB"/>
    <property type="match status" value="1"/>
</dbReference>
<feature type="domain" description="CzcB-like C-terminal circularly permuted SH3-like" evidence="6">
    <location>
        <begin position="357"/>
        <end position="393"/>
    </location>
</feature>
<evidence type="ECO:0000259" key="6">
    <source>
        <dbReference type="Pfam" id="PF25975"/>
    </source>
</evidence>
<name>A0A9X4LJA7_9BURK</name>
<evidence type="ECO:0000256" key="3">
    <source>
        <dbReference type="SAM" id="Phobius"/>
    </source>
</evidence>
<dbReference type="PANTHER" id="PTHR30097:SF16">
    <property type="entry name" value="CATION EFFLUX SYSTEM (CZCB-LIKE)"/>
    <property type="match status" value="1"/>
</dbReference>
<evidence type="ECO:0000259" key="5">
    <source>
        <dbReference type="Pfam" id="PF25973"/>
    </source>
</evidence>
<dbReference type="RefSeq" id="WP_268154254.1">
    <property type="nucleotide sequence ID" value="NZ_JAPPUW010000033.1"/>
</dbReference>
<evidence type="ECO:0000256" key="1">
    <source>
        <dbReference type="ARBA" id="ARBA00009477"/>
    </source>
</evidence>
<sequence length="406" mass="43268">MRLTPSAGRRPQLSSRGRSLRIAASTVVAIALGALLLLRHQDAPKAAPSSPSVLMLNGDTVRLDAAQITELKVGPVETRPFQARREALGIIDFDQDHAVQVFSPYQGRIGRVLVRAGDEVRKGQVLYTVQIPDLAQAASALIAAAGSLQLTTQTLQRAQGLAAGQSISQKELQQNVADQQTADGAYRAARKTLGLFGLGSGDIDAIEKSRRVDTEMPVRSPLAGRVVARAASEGLLVQPGAGSPPVMVADMRRLWMVASVPESELGGYRLGQKVNVTVSAYPGRRFTGRLAYIGDVADPASHRIGLRTEVADPGHLLRPQMMAQFSIELQAATVGPAVPENALAREGDGSISAWVARDAQSFTRRKVVTGLTQDGWVQVVDGLKAGERVAKDRALFLSNLAQMAQN</sequence>
<dbReference type="Pfam" id="PF25973">
    <property type="entry name" value="BSH_CzcB"/>
    <property type="match status" value="1"/>
</dbReference>